<proteinExistence type="predicted"/>
<feature type="domain" description="HTH cro/C1-type" evidence="2">
    <location>
        <begin position="8"/>
        <end position="62"/>
    </location>
</feature>
<dbReference type="SMART" id="SM00530">
    <property type="entry name" value="HTH_XRE"/>
    <property type="match status" value="1"/>
</dbReference>
<dbReference type="GO" id="GO:0003677">
    <property type="term" value="F:DNA binding"/>
    <property type="evidence" value="ECO:0007669"/>
    <property type="project" value="UniProtKB-KW"/>
</dbReference>
<dbReference type="PROSITE" id="PS50943">
    <property type="entry name" value="HTH_CROC1"/>
    <property type="match status" value="1"/>
</dbReference>
<dbReference type="EMBL" id="MKQP01000038">
    <property type="protein sequence ID" value="OMD27068.1"/>
    <property type="molecule type" value="Genomic_DNA"/>
</dbReference>
<dbReference type="PANTHER" id="PTHR46558:SF4">
    <property type="entry name" value="DNA-BIDING PHAGE PROTEIN"/>
    <property type="match status" value="1"/>
</dbReference>
<dbReference type="InterPro" id="IPR010982">
    <property type="entry name" value="Lambda_DNA-bd_dom_sf"/>
</dbReference>
<evidence type="ECO:0000256" key="1">
    <source>
        <dbReference type="ARBA" id="ARBA00023125"/>
    </source>
</evidence>
<dbReference type="Pfam" id="PF01381">
    <property type="entry name" value="HTH_3"/>
    <property type="match status" value="1"/>
</dbReference>
<dbReference type="InterPro" id="IPR001387">
    <property type="entry name" value="Cro/C1-type_HTH"/>
</dbReference>
<evidence type="ECO:0000313" key="3">
    <source>
        <dbReference type="EMBL" id="OMD27068.1"/>
    </source>
</evidence>
<sequence>MNTIGANIKQLRKIHNLNQTDLANKIGVSQGSLSDLESGKGKPAIETVFSICSEFGCSYEWLLTGKEHSTIGELSGTVVELLQTVKGLNNREQLEL</sequence>
<accession>A0A1R0X288</accession>
<evidence type="ECO:0000259" key="2">
    <source>
        <dbReference type="PROSITE" id="PS50943"/>
    </source>
</evidence>
<dbReference type="AlphaFoldDB" id="A0A1R0X288"/>
<protein>
    <recommendedName>
        <fullName evidence="2">HTH cro/C1-type domain-containing protein</fullName>
    </recommendedName>
</protein>
<dbReference type="Proteomes" id="UP000187465">
    <property type="component" value="Unassembled WGS sequence"/>
</dbReference>
<dbReference type="SUPFAM" id="SSF47413">
    <property type="entry name" value="lambda repressor-like DNA-binding domains"/>
    <property type="match status" value="1"/>
</dbReference>
<dbReference type="PANTHER" id="PTHR46558">
    <property type="entry name" value="TRACRIPTIONAL REGULATORY PROTEIN-RELATED-RELATED"/>
    <property type="match status" value="1"/>
</dbReference>
<dbReference type="CDD" id="cd00093">
    <property type="entry name" value="HTH_XRE"/>
    <property type="match status" value="1"/>
</dbReference>
<dbReference type="RefSeq" id="WP_051491282.1">
    <property type="nucleotide sequence ID" value="NZ_MKQP01000038.1"/>
</dbReference>
<name>A0A1R0X288_9BACL</name>
<keyword evidence="1" id="KW-0238">DNA-binding</keyword>
<dbReference type="Gene3D" id="1.10.260.40">
    <property type="entry name" value="lambda repressor-like DNA-binding domains"/>
    <property type="match status" value="1"/>
</dbReference>
<reference evidence="3 4" key="1">
    <citation type="submission" date="2016-10" db="EMBL/GenBank/DDBJ databases">
        <title>Paenibacillus species isolates.</title>
        <authorList>
            <person name="Beno S.M."/>
        </authorList>
    </citation>
    <scope>NUCLEOTIDE SEQUENCE [LARGE SCALE GENOMIC DNA]</scope>
    <source>
        <strain evidence="3 4">FSL H7-0604</strain>
    </source>
</reference>
<evidence type="ECO:0000313" key="4">
    <source>
        <dbReference type="Proteomes" id="UP000187465"/>
    </source>
</evidence>
<organism evidence="3 4">
    <name type="scientific">Paenibacillus odorifer</name>
    <dbReference type="NCBI Taxonomy" id="189426"/>
    <lineage>
        <taxon>Bacteria</taxon>
        <taxon>Bacillati</taxon>
        <taxon>Bacillota</taxon>
        <taxon>Bacilli</taxon>
        <taxon>Bacillales</taxon>
        <taxon>Paenibacillaceae</taxon>
        <taxon>Paenibacillus</taxon>
    </lineage>
</organism>
<gene>
    <name evidence="3" type="ORF">BJP51_25790</name>
</gene>
<comment type="caution">
    <text evidence="3">The sequence shown here is derived from an EMBL/GenBank/DDBJ whole genome shotgun (WGS) entry which is preliminary data.</text>
</comment>